<dbReference type="AlphaFoldDB" id="A0A842J4E3"/>
<proteinExistence type="predicted"/>
<evidence type="ECO:0000256" key="1">
    <source>
        <dbReference type="SAM" id="Phobius"/>
    </source>
</evidence>
<protein>
    <submittedName>
        <fullName evidence="2">Uncharacterized protein</fullName>
    </submittedName>
</protein>
<sequence>MKISGQIKNTDSSNYPNFNTKFARDYDKEPIIIKDYNPEFAFIASMVSVPLIILMLIYFPTSKEKIIKALFCTPLLISPIVFGYWFNDRLIRFKNDKIEYLINSKLKRSIKIGQISDIK</sequence>
<gene>
    <name evidence="2" type="ORF">H7R39_04210</name>
</gene>
<feature type="transmembrane region" description="Helical" evidence="1">
    <location>
        <begin position="66"/>
        <end position="86"/>
    </location>
</feature>
<reference evidence="2 3" key="1">
    <citation type="submission" date="2020-08" db="EMBL/GenBank/DDBJ databases">
        <title>Complete genome and description of Campylobacter massiliensis Marseille-Q3452 sp. nov.</title>
        <authorList>
            <person name="Antezack A."/>
        </authorList>
    </citation>
    <scope>NUCLEOTIDE SEQUENCE [LARGE SCALE GENOMIC DNA]</scope>
    <source>
        <strain evidence="2 3">Marseille-Q3452</strain>
    </source>
</reference>
<comment type="caution">
    <text evidence="2">The sequence shown here is derived from an EMBL/GenBank/DDBJ whole genome shotgun (WGS) entry which is preliminary data.</text>
</comment>
<keyword evidence="1" id="KW-0812">Transmembrane</keyword>
<accession>A0A842J4E3</accession>
<dbReference type="Proteomes" id="UP000552683">
    <property type="component" value="Unassembled WGS sequence"/>
</dbReference>
<feature type="transmembrane region" description="Helical" evidence="1">
    <location>
        <begin position="40"/>
        <end position="60"/>
    </location>
</feature>
<name>A0A842J4E3_9BACT</name>
<organism evidence="2 3">
    <name type="scientific">Campylobacter massiliensis</name>
    <dbReference type="NCBI Taxonomy" id="2762557"/>
    <lineage>
        <taxon>Bacteria</taxon>
        <taxon>Pseudomonadati</taxon>
        <taxon>Campylobacterota</taxon>
        <taxon>Epsilonproteobacteria</taxon>
        <taxon>Campylobacterales</taxon>
        <taxon>Campylobacteraceae</taxon>
        <taxon>Campylobacter</taxon>
    </lineage>
</organism>
<evidence type="ECO:0000313" key="2">
    <source>
        <dbReference type="EMBL" id="MBC2882471.1"/>
    </source>
</evidence>
<dbReference type="RefSeq" id="WP_185898086.1">
    <property type="nucleotide sequence ID" value="NZ_JACLZK010000001.1"/>
</dbReference>
<keyword evidence="1" id="KW-0472">Membrane</keyword>
<keyword evidence="3" id="KW-1185">Reference proteome</keyword>
<evidence type="ECO:0000313" key="3">
    <source>
        <dbReference type="Proteomes" id="UP000552683"/>
    </source>
</evidence>
<dbReference type="EMBL" id="JACLZK010000001">
    <property type="protein sequence ID" value="MBC2882471.1"/>
    <property type="molecule type" value="Genomic_DNA"/>
</dbReference>
<keyword evidence="1" id="KW-1133">Transmembrane helix</keyword>